<dbReference type="Pfam" id="PF05970">
    <property type="entry name" value="PIF1"/>
    <property type="match status" value="1"/>
</dbReference>
<dbReference type="GO" id="GO:0016787">
    <property type="term" value="F:hydrolase activity"/>
    <property type="evidence" value="ECO:0007669"/>
    <property type="project" value="UniProtKB-KW"/>
</dbReference>
<dbReference type="AlphaFoldDB" id="A0AA35YD93"/>
<comment type="cofactor">
    <cofactor evidence="1">
        <name>Mg(2+)</name>
        <dbReference type="ChEBI" id="CHEBI:18420"/>
    </cofactor>
</comment>
<reference evidence="3" key="1">
    <citation type="submission" date="2023-04" db="EMBL/GenBank/DDBJ databases">
        <authorList>
            <person name="Vijverberg K."/>
            <person name="Xiong W."/>
            <person name="Schranz E."/>
        </authorList>
    </citation>
    <scope>NUCLEOTIDE SEQUENCE</scope>
</reference>
<dbReference type="GO" id="GO:0005524">
    <property type="term" value="F:ATP binding"/>
    <property type="evidence" value="ECO:0007669"/>
    <property type="project" value="UniProtKB-KW"/>
</dbReference>
<feature type="domain" description="DNA helicase Pif1-like DEAD-box helicase" evidence="2">
    <location>
        <begin position="45"/>
        <end position="131"/>
    </location>
</feature>
<keyword evidence="1" id="KW-0347">Helicase</keyword>
<dbReference type="PANTHER" id="PTHR10492">
    <property type="match status" value="1"/>
</dbReference>
<name>A0AA35YD93_LACSI</name>
<evidence type="ECO:0000313" key="4">
    <source>
        <dbReference type="Proteomes" id="UP001177003"/>
    </source>
</evidence>
<dbReference type="EMBL" id="OX465078">
    <property type="protein sequence ID" value="CAI9271412.1"/>
    <property type="molecule type" value="Genomic_DNA"/>
</dbReference>
<protein>
    <recommendedName>
        <fullName evidence="1">ATP-dependent DNA helicase</fullName>
        <ecNumber evidence="1">5.6.2.3</ecNumber>
    </recommendedName>
</protein>
<dbReference type="GO" id="GO:0043139">
    <property type="term" value="F:5'-3' DNA helicase activity"/>
    <property type="evidence" value="ECO:0007669"/>
    <property type="project" value="UniProtKB-EC"/>
</dbReference>
<keyword evidence="4" id="KW-1185">Reference proteome</keyword>
<organism evidence="3 4">
    <name type="scientific">Lactuca saligna</name>
    <name type="common">Willowleaf lettuce</name>
    <dbReference type="NCBI Taxonomy" id="75948"/>
    <lineage>
        <taxon>Eukaryota</taxon>
        <taxon>Viridiplantae</taxon>
        <taxon>Streptophyta</taxon>
        <taxon>Embryophyta</taxon>
        <taxon>Tracheophyta</taxon>
        <taxon>Spermatophyta</taxon>
        <taxon>Magnoliopsida</taxon>
        <taxon>eudicotyledons</taxon>
        <taxon>Gunneridae</taxon>
        <taxon>Pentapetalae</taxon>
        <taxon>asterids</taxon>
        <taxon>campanulids</taxon>
        <taxon>Asterales</taxon>
        <taxon>Asteraceae</taxon>
        <taxon>Cichorioideae</taxon>
        <taxon>Cichorieae</taxon>
        <taxon>Lactucinae</taxon>
        <taxon>Lactuca</taxon>
    </lineage>
</organism>
<keyword evidence="1" id="KW-0234">DNA repair</keyword>
<dbReference type="Gene3D" id="3.40.50.300">
    <property type="entry name" value="P-loop containing nucleotide triphosphate hydrolases"/>
    <property type="match status" value="1"/>
</dbReference>
<dbReference type="Proteomes" id="UP001177003">
    <property type="component" value="Chromosome 2"/>
</dbReference>
<dbReference type="InterPro" id="IPR010285">
    <property type="entry name" value="DNA_helicase_pif1-like_DEAD"/>
</dbReference>
<keyword evidence="1" id="KW-0547">Nucleotide-binding</keyword>
<keyword evidence="1" id="KW-0233">DNA recombination</keyword>
<evidence type="ECO:0000256" key="1">
    <source>
        <dbReference type="RuleBase" id="RU363044"/>
    </source>
</evidence>
<comment type="similarity">
    <text evidence="1">Belongs to the helicase family.</text>
</comment>
<sequence>MNRHLHEFDVLPTNFSLDDLEDEAREITLEKNIIVSDDDLIPILKLNTEQKNVFNIIIEKVNSNEGRAFFIDRPGGIGKTFLYRALLAKIRLEGNIALATATSSIVASLLPAGRIAHSRLKIPLDLAEGTTYIIIK</sequence>
<dbReference type="GO" id="GO:0006310">
    <property type="term" value="P:DNA recombination"/>
    <property type="evidence" value="ECO:0007669"/>
    <property type="project" value="UniProtKB-KW"/>
</dbReference>
<gene>
    <name evidence="3" type="ORF">LSALG_LOCUS11682</name>
</gene>
<proteinExistence type="inferred from homology"/>
<dbReference type="GO" id="GO:0006281">
    <property type="term" value="P:DNA repair"/>
    <property type="evidence" value="ECO:0007669"/>
    <property type="project" value="UniProtKB-KW"/>
</dbReference>
<evidence type="ECO:0000259" key="2">
    <source>
        <dbReference type="Pfam" id="PF05970"/>
    </source>
</evidence>
<keyword evidence="1" id="KW-0067">ATP-binding</keyword>
<dbReference type="PANTHER" id="PTHR10492:SF92">
    <property type="entry name" value="ATP-DEPENDENT DNA HELICASE"/>
    <property type="match status" value="1"/>
</dbReference>
<comment type="catalytic activity">
    <reaction evidence="1">
        <text>ATP + H2O = ADP + phosphate + H(+)</text>
        <dbReference type="Rhea" id="RHEA:13065"/>
        <dbReference type="ChEBI" id="CHEBI:15377"/>
        <dbReference type="ChEBI" id="CHEBI:15378"/>
        <dbReference type="ChEBI" id="CHEBI:30616"/>
        <dbReference type="ChEBI" id="CHEBI:43474"/>
        <dbReference type="ChEBI" id="CHEBI:456216"/>
        <dbReference type="EC" id="5.6.2.3"/>
    </reaction>
</comment>
<dbReference type="GO" id="GO:0000723">
    <property type="term" value="P:telomere maintenance"/>
    <property type="evidence" value="ECO:0007669"/>
    <property type="project" value="InterPro"/>
</dbReference>
<keyword evidence="1" id="KW-0378">Hydrolase</keyword>
<dbReference type="SUPFAM" id="SSF52540">
    <property type="entry name" value="P-loop containing nucleoside triphosphate hydrolases"/>
    <property type="match status" value="1"/>
</dbReference>
<dbReference type="InterPro" id="IPR027417">
    <property type="entry name" value="P-loop_NTPase"/>
</dbReference>
<accession>A0AA35YD93</accession>
<keyword evidence="1" id="KW-0227">DNA damage</keyword>
<evidence type="ECO:0000313" key="3">
    <source>
        <dbReference type="EMBL" id="CAI9271412.1"/>
    </source>
</evidence>
<dbReference type="EC" id="5.6.2.3" evidence="1"/>